<protein>
    <submittedName>
        <fullName evidence="1">Cytochrome c oxidase subunit I</fullName>
    </submittedName>
</protein>
<keyword evidence="2" id="KW-1185">Reference proteome</keyword>
<accession>A0ACC6SSR4</accession>
<proteinExistence type="predicted"/>
<gene>
    <name evidence="1" type="primary">ctaD</name>
    <name evidence="1" type="ORF">NKI81_01980</name>
</gene>
<evidence type="ECO:0000313" key="1">
    <source>
        <dbReference type="EMBL" id="MER9282736.1"/>
    </source>
</evidence>
<comment type="caution">
    <text evidence="1">The sequence shown here is derived from an EMBL/GenBank/DDBJ whole genome shotgun (WGS) entry which is preliminary data.</text>
</comment>
<dbReference type="Proteomes" id="UP001480082">
    <property type="component" value="Unassembled WGS sequence"/>
</dbReference>
<sequence>MSGIAGNPAEHKQQAVKGVRDTSLEEARLRAFLAHAWRTPGGLHGWLVTVDHKLIARRYIVTAFFFLILAGLSALAMRFQLAQPEAGYIGPDLYNQLFTMHGTTMMFLFAVPVMEAFAIYLVPLMIGTRNVAFPRLNAFSYWVYLSGGLMIWIAFAFETGADAGWFSYVPLAGPEYGIGKRPDFWAQMVTYTEVSALAVAVEIIATVFKQRAPGMSLDRIPLYVWSVLVTAFVILFAMPAVMVSSTMLILDRLVGTKFFDPAAGGDALLWQHLFWFFGHPEVYIIFIPATGFVSAILPTFVRRPVFGYLGIVLSLVAIGFLSFGLWVHHMFATGLPQLGESFFTASSMMIAIPSGIQIFCWIATIWGGRPILATPMLFVLGFIFTFVIGGLTGVMVASVPLDLQVHDTYFVVAHFHYVLVGGAVFPLLGAVYYWFPKITGRMLSERLGRWNFWLVFLGFNLTFFPMHILGLQGMPRRVYTYPPASGWGEMNLFISLSSLVVFAGFALFFLNILLSLRNGRIAGDNPWQASTLEWATTSPPPSYDFSRLPVVTHREPLWAEPDTLPVVEGLRVDAREVLASTVADAVPRLRVPSADNSIWPLLSAIAVGGAFLASIFTPWAVVWGTIPASVGFICWFWPKGEPEDEE</sequence>
<name>A0ACC6SSR4_9HYPH</name>
<dbReference type="EMBL" id="JAMYRI010000001">
    <property type="protein sequence ID" value="MER9282736.1"/>
    <property type="molecule type" value="Genomic_DNA"/>
</dbReference>
<organism evidence="1 2">
    <name type="scientific">Mesorhizobium australicum</name>
    <dbReference type="NCBI Taxonomy" id="536018"/>
    <lineage>
        <taxon>Bacteria</taxon>
        <taxon>Pseudomonadati</taxon>
        <taxon>Pseudomonadota</taxon>
        <taxon>Alphaproteobacteria</taxon>
        <taxon>Hyphomicrobiales</taxon>
        <taxon>Phyllobacteriaceae</taxon>
        <taxon>Mesorhizobium</taxon>
    </lineage>
</organism>
<reference evidence="1 2" key="1">
    <citation type="journal article" date="2024" name="Proc. Natl. Acad. Sci. U.S.A.">
        <title>The evolutionary genomics of adaptation to stress in wild rhizobium bacteria.</title>
        <authorList>
            <person name="Kehlet-Delgado H."/>
            <person name="Montoya A.P."/>
            <person name="Jensen K.T."/>
            <person name="Wendlandt C.E."/>
            <person name="Dexheimer C."/>
            <person name="Roberts M."/>
            <person name="Torres Martinez L."/>
            <person name="Friesen M.L."/>
            <person name="Griffitts J.S."/>
            <person name="Porter S.S."/>
        </authorList>
    </citation>
    <scope>NUCLEOTIDE SEQUENCE [LARGE SCALE GENOMIC DNA]</scope>
    <source>
        <strain evidence="1 2">M0468</strain>
    </source>
</reference>
<evidence type="ECO:0000313" key="2">
    <source>
        <dbReference type="Proteomes" id="UP001480082"/>
    </source>
</evidence>